<evidence type="ECO:0000313" key="2">
    <source>
        <dbReference type="Proteomes" id="UP001303222"/>
    </source>
</evidence>
<dbReference type="Proteomes" id="UP001303222">
    <property type="component" value="Unassembled WGS sequence"/>
</dbReference>
<protein>
    <submittedName>
        <fullName evidence="1">Uncharacterized protein</fullName>
    </submittedName>
</protein>
<name>A0AAN6SAZ1_9PEZI</name>
<accession>A0AAN6SAZ1</accession>
<gene>
    <name evidence="1" type="ORF">QBC32DRAFT_357772</name>
</gene>
<comment type="caution">
    <text evidence="1">The sequence shown here is derived from an EMBL/GenBank/DDBJ whole genome shotgun (WGS) entry which is preliminary data.</text>
</comment>
<evidence type="ECO:0000313" key="1">
    <source>
        <dbReference type="EMBL" id="KAK3946533.1"/>
    </source>
</evidence>
<proteinExistence type="predicted"/>
<dbReference type="AlphaFoldDB" id="A0AAN6SAZ1"/>
<organism evidence="1 2">
    <name type="scientific">Pseudoneurospora amorphoporcata</name>
    <dbReference type="NCBI Taxonomy" id="241081"/>
    <lineage>
        <taxon>Eukaryota</taxon>
        <taxon>Fungi</taxon>
        <taxon>Dikarya</taxon>
        <taxon>Ascomycota</taxon>
        <taxon>Pezizomycotina</taxon>
        <taxon>Sordariomycetes</taxon>
        <taxon>Sordariomycetidae</taxon>
        <taxon>Sordariales</taxon>
        <taxon>Sordariaceae</taxon>
        <taxon>Pseudoneurospora</taxon>
    </lineage>
</organism>
<sequence length="83" mass="8375">MGLSLLRSSKSTVSRCCSLCSIDWIGSSRDEIVVVVGWVGGSGALAAVAGAGAPAAGSGVISGVGYGLSYIKGIKVSFFYCFY</sequence>
<keyword evidence="2" id="KW-1185">Reference proteome</keyword>
<dbReference type="EMBL" id="MU859785">
    <property type="protein sequence ID" value="KAK3946533.1"/>
    <property type="molecule type" value="Genomic_DNA"/>
</dbReference>
<reference evidence="1" key="1">
    <citation type="journal article" date="2023" name="Mol. Phylogenet. Evol.">
        <title>Genome-scale phylogeny and comparative genomics of the fungal order Sordariales.</title>
        <authorList>
            <person name="Hensen N."/>
            <person name="Bonometti L."/>
            <person name="Westerberg I."/>
            <person name="Brannstrom I.O."/>
            <person name="Guillou S."/>
            <person name="Cros-Aarteil S."/>
            <person name="Calhoun S."/>
            <person name="Haridas S."/>
            <person name="Kuo A."/>
            <person name="Mondo S."/>
            <person name="Pangilinan J."/>
            <person name="Riley R."/>
            <person name="LaButti K."/>
            <person name="Andreopoulos B."/>
            <person name="Lipzen A."/>
            <person name="Chen C."/>
            <person name="Yan M."/>
            <person name="Daum C."/>
            <person name="Ng V."/>
            <person name="Clum A."/>
            <person name="Steindorff A."/>
            <person name="Ohm R.A."/>
            <person name="Martin F."/>
            <person name="Silar P."/>
            <person name="Natvig D.O."/>
            <person name="Lalanne C."/>
            <person name="Gautier V."/>
            <person name="Ament-Velasquez S.L."/>
            <person name="Kruys A."/>
            <person name="Hutchinson M.I."/>
            <person name="Powell A.J."/>
            <person name="Barry K."/>
            <person name="Miller A.N."/>
            <person name="Grigoriev I.V."/>
            <person name="Debuchy R."/>
            <person name="Gladieux P."/>
            <person name="Hiltunen Thoren M."/>
            <person name="Johannesson H."/>
        </authorList>
    </citation>
    <scope>NUCLEOTIDE SEQUENCE</scope>
    <source>
        <strain evidence="1">CBS 626.80</strain>
    </source>
</reference>
<reference evidence="1" key="2">
    <citation type="submission" date="2023-06" db="EMBL/GenBank/DDBJ databases">
        <authorList>
            <consortium name="Lawrence Berkeley National Laboratory"/>
            <person name="Mondo S.J."/>
            <person name="Hensen N."/>
            <person name="Bonometti L."/>
            <person name="Westerberg I."/>
            <person name="Brannstrom I.O."/>
            <person name="Guillou S."/>
            <person name="Cros-Aarteil S."/>
            <person name="Calhoun S."/>
            <person name="Haridas S."/>
            <person name="Kuo A."/>
            <person name="Pangilinan J."/>
            <person name="Riley R."/>
            <person name="Labutti K."/>
            <person name="Andreopoulos B."/>
            <person name="Lipzen A."/>
            <person name="Chen C."/>
            <person name="Yanf M."/>
            <person name="Daum C."/>
            <person name="Ng V."/>
            <person name="Clum A."/>
            <person name="Steindorff A."/>
            <person name="Ohm R."/>
            <person name="Martin F."/>
            <person name="Silar P."/>
            <person name="Natvig D."/>
            <person name="Lalanne C."/>
            <person name="Gautier V."/>
            <person name="Ament-Velasquez S.L."/>
            <person name="Kruys A."/>
            <person name="Hutchinson M.I."/>
            <person name="Powell A.J."/>
            <person name="Barry K."/>
            <person name="Miller A.N."/>
            <person name="Grigoriev I.V."/>
            <person name="Debuchy R."/>
            <person name="Gladieux P."/>
            <person name="Thoren M.H."/>
            <person name="Johannesson H."/>
        </authorList>
    </citation>
    <scope>NUCLEOTIDE SEQUENCE</scope>
    <source>
        <strain evidence="1">CBS 626.80</strain>
    </source>
</reference>